<feature type="compositionally biased region" description="Basic and acidic residues" evidence="1">
    <location>
        <begin position="26"/>
        <end position="35"/>
    </location>
</feature>
<dbReference type="AlphaFoldDB" id="V4A4K3"/>
<dbReference type="HOGENOM" id="CLU_1998244_0_0_1"/>
<evidence type="ECO:0000256" key="1">
    <source>
        <dbReference type="SAM" id="MobiDB-lite"/>
    </source>
</evidence>
<sequence length="125" mass="13805">MGLKTENTDGEEKMTSKEISVPKVSAETRENRDDGSTDVDLIGSTENLNTNLPPELVPPPLPVLGHPVHVRNPQDRPHSAHVHRVCGLLLRAMGDQYECNSCGRTLRTLGDEMSTLYNMRRVAST</sequence>
<feature type="compositionally biased region" description="Basic and acidic residues" evidence="1">
    <location>
        <begin position="1"/>
        <end position="16"/>
    </location>
</feature>
<proteinExistence type="predicted"/>
<protein>
    <submittedName>
        <fullName evidence="2">Uncharacterized protein</fullName>
    </submittedName>
</protein>
<dbReference type="Proteomes" id="UP000030746">
    <property type="component" value="Unassembled WGS sequence"/>
</dbReference>
<dbReference type="RefSeq" id="XP_009061218.1">
    <property type="nucleotide sequence ID" value="XM_009062970.1"/>
</dbReference>
<dbReference type="KEGG" id="lgi:LOTGIDRAFT_234737"/>
<dbReference type="GeneID" id="20249632"/>
<reference evidence="2 3" key="1">
    <citation type="journal article" date="2013" name="Nature">
        <title>Insights into bilaterian evolution from three spiralian genomes.</title>
        <authorList>
            <person name="Simakov O."/>
            <person name="Marletaz F."/>
            <person name="Cho S.J."/>
            <person name="Edsinger-Gonzales E."/>
            <person name="Havlak P."/>
            <person name="Hellsten U."/>
            <person name="Kuo D.H."/>
            <person name="Larsson T."/>
            <person name="Lv J."/>
            <person name="Arendt D."/>
            <person name="Savage R."/>
            <person name="Osoegawa K."/>
            <person name="de Jong P."/>
            <person name="Grimwood J."/>
            <person name="Chapman J.A."/>
            <person name="Shapiro H."/>
            <person name="Aerts A."/>
            <person name="Otillar R.P."/>
            <person name="Terry A.Y."/>
            <person name="Boore J.L."/>
            <person name="Grigoriev I.V."/>
            <person name="Lindberg D.R."/>
            <person name="Seaver E.C."/>
            <person name="Weisblat D.A."/>
            <person name="Putnam N.H."/>
            <person name="Rokhsar D.S."/>
        </authorList>
    </citation>
    <scope>NUCLEOTIDE SEQUENCE [LARGE SCALE GENOMIC DNA]</scope>
</reference>
<evidence type="ECO:0000313" key="2">
    <source>
        <dbReference type="EMBL" id="ESO88196.1"/>
    </source>
</evidence>
<keyword evidence="3" id="KW-1185">Reference proteome</keyword>
<feature type="compositionally biased region" description="Low complexity" evidence="1">
    <location>
        <begin position="45"/>
        <end position="54"/>
    </location>
</feature>
<feature type="region of interest" description="Disordered" evidence="1">
    <location>
        <begin position="1"/>
        <end position="79"/>
    </location>
</feature>
<gene>
    <name evidence="2" type="ORF">LOTGIDRAFT_234737</name>
</gene>
<dbReference type="CTD" id="20249632"/>
<feature type="non-terminal residue" evidence="2">
    <location>
        <position position="125"/>
    </location>
</feature>
<dbReference type="EMBL" id="KB202752">
    <property type="protein sequence ID" value="ESO88196.1"/>
    <property type="molecule type" value="Genomic_DNA"/>
</dbReference>
<name>V4A4K3_LOTGI</name>
<evidence type="ECO:0000313" key="3">
    <source>
        <dbReference type="Proteomes" id="UP000030746"/>
    </source>
</evidence>
<accession>V4A4K3</accession>
<organism evidence="2 3">
    <name type="scientific">Lottia gigantea</name>
    <name type="common">Giant owl limpet</name>
    <dbReference type="NCBI Taxonomy" id="225164"/>
    <lineage>
        <taxon>Eukaryota</taxon>
        <taxon>Metazoa</taxon>
        <taxon>Spiralia</taxon>
        <taxon>Lophotrochozoa</taxon>
        <taxon>Mollusca</taxon>
        <taxon>Gastropoda</taxon>
        <taxon>Patellogastropoda</taxon>
        <taxon>Lottioidea</taxon>
        <taxon>Lottiidae</taxon>
        <taxon>Lottia</taxon>
    </lineage>
</organism>
<dbReference type="OrthoDB" id="6158498at2759"/>